<feature type="domain" description="HTH araC/xylS-type" evidence="12">
    <location>
        <begin position="80"/>
        <end position="178"/>
    </location>
</feature>
<evidence type="ECO:0000256" key="3">
    <source>
        <dbReference type="ARBA" id="ARBA00022679"/>
    </source>
</evidence>
<keyword evidence="3 13" id="KW-0808">Transferase</keyword>
<dbReference type="InterPro" id="IPR016220">
    <property type="entry name" value="Me-P-triester_DNA_alkyl-Trfase"/>
</dbReference>
<dbReference type="EMBL" id="JAAVMB010000004">
    <property type="protein sequence ID" value="NKC67506.1"/>
    <property type="molecule type" value="Genomic_DNA"/>
</dbReference>
<reference evidence="13 14" key="1">
    <citation type="submission" date="2020-03" db="EMBL/GenBank/DDBJ databases">
        <title>Bacterial samples isolated from urine from healthy bovine heifers (Gyr breed).</title>
        <authorList>
            <person name="Giannattasio-Ferraz S."/>
            <person name="Maskeri L."/>
            <person name="Penido A."/>
            <person name="Barbosa-Stancioli E.F."/>
            <person name="Putonti C."/>
        </authorList>
    </citation>
    <scope>NUCLEOTIDE SEQUENCE [LARGE SCALE GENOMIC DNA]</scope>
    <source>
        <strain evidence="13 14">UFMG-H7</strain>
    </source>
</reference>
<dbReference type="GO" id="GO:0043565">
    <property type="term" value="F:sequence-specific DNA binding"/>
    <property type="evidence" value="ECO:0007669"/>
    <property type="project" value="InterPro"/>
</dbReference>
<proteinExistence type="predicted"/>
<dbReference type="InterPro" id="IPR035451">
    <property type="entry name" value="Ada-like_dom_sf"/>
</dbReference>
<dbReference type="PROSITE" id="PS00041">
    <property type="entry name" value="HTH_ARAC_FAMILY_1"/>
    <property type="match status" value="1"/>
</dbReference>
<keyword evidence="2 13" id="KW-0489">Methyltransferase</keyword>
<dbReference type="PANTHER" id="PTHR43280">
    <property type="entry name" value="ARAC-FAMILY TRANSCRIPTIONAL REGULATOR"/>
    <property type="match status" value="1"/>
</dbReference>
<organism evidence="13 14">
    <name type="scientific">Vagococcus fluvialis</name>
    <dbReference type="NCBI Taxonomy" id="2738"/>
    <lineage>
        <taxon>Bacteria</taxon>
        <taxon>Bacillati</taxon>
        <taxon>Bacillota</taxon>
        <taxon>Bacilli</taxon>
        <taxon>Lactobacillales</taxon>
        <taxon>Enterococcaceae</taxon>
        <taxon>Vagococcus</taxon>
    </lineage>
</organism>
<dbReference type="PROSITE" id="PS01124">
    <property type="entry name" value="HTH_ARAC_FAMILY_2"/>
    <property type="match status" value="1"/>
</dbReference>
<keyword evidence="8" id="KW-0238">DNA-binding</keyword>
<evidence type="ECO:0000256" key="2">
    <source>
        <dbReference type="ARBA" id="ARBA00022603"/>
    </source>
</evidence>
<keyword evidence="7" id="KW-0805">Transcription regulation</keyword>
<dbReference type="InterPro" id="IPR018062">
    <property type="entry name" value="HTH_AraC-typ_CS"/>
</dbReference>
<evidence type="ECO:0000256" key="4">
    <source>
        <dbReference type="ARBA" id="ARBA00022723"/>
    </source>
</evidence>
<dbReference type="InterPro" id="IPR009057">
    <property type="entry name" value="Homeodomain-like_sf"/>
</dbReference>
<keyword evidence="10" id="KW-0804">Transcription</keyword>
<protein>
    <submittedName>
        <fullName evidence="13">Methylphosphotriester-DNA--protein-cysteine methyltransferase family protein</fullName>
    </submittedName>
</protein>
<dbReference type="SUPFAM" id="SSF46689">
    <property type="entry name" value="Homeodomain-like"/>
    <property type="match status" value="2"/>
</dbReference>
<dbReference type="InterPro" id="IPR004026">
    <property type="entry name" value="Ada_DNA_repair_Zn-bd"/>
</dbReference>
<evidence type="ECO:0000256" key="7">
    <source>
        <dbReference type="ARBA" id="ARBA00023015"/>
    </source>
</evidence>
<dbReference type="GO" id="GO:0008270">
    <property type="term" value="F:zinc ion binding"/>
    <property type="evidence" value="ECO:0007669"/>
    <property type="project" value="InterPro"/>
</dbReference>
<keyword evidence="9" id="KW-0010">Activator</keyword>
<dbReference type="PANTHER" id="PTHR43280:SF28">
    <property type="entry name" value="HTH-TYPE TRANSCRIPTIONAL ACTIVATOR RHAS"/>
    <property type="match status" value="1"/>
</dbReference>
<dbReference type="GO" id="GO:0032259">
    <property type="term" value="P:methylation"/>
    <property type="evidence" value="ECO:0007669"/>
    <property type="project" value="UniProtKB-KW"/>
</dbReference>
<evidence type="ECO:0000256" key="5">
    <source>
        <dbReference type="ARBA" id="ARBA00022763"/>
    </source>
</evidence>
<dbReference type="Gene3D" id="1.10.10.60">
    <property type="entry name" value="Homeodomain-like"/>
    <property type="match status" value="2"/>
</dbReference>
<dbReference type="GO" id="GO:0003700">
    <property type="term" value="F:DNA-binding transcription factor activity"/>
    <property type="evidence" value="ECO:0007669"/>
    <property type="project" value="InterPro"/>
</dbReference>
<evidence type="ECO:0000256" key="11">
    <source>
        <dbReference type="ARBA" id="ARBA00023204"/>
    </source>
</evidence>
<gene>
    <name evidence="13" type="ORF">HED35_05350</name>
</gene>
<keyword evidence="6" id="KW-0862">Zinc</keyword>
<evidence type="ECO:0000256" key="9">
    <source>
        <dbReference type="ARBA" id="ARBA00023159"/>
    </source>
</evidence>
<keyword evidence="11" id="KW-0234">DNA repair</keyword>
<evidence type="ECO:0000256" key="8">
    <source>
        <dbReference type="ARBA" id="ARBA00023125"/>
    </source>
</evidence>
<dbReference type="RefSeq" id="WP_167806689.1">
    <property type="nucleotide sequence ID" value="NZ_JAAVMB010000004.1"/>
</dbReference>
<evidence type="ECO:0000313" key="13">
    <source>
        <dbReference type="EMBL" id="NKC67506.1"/>
    </source>
</evidence>
<evidence type="ECO:0000259" key="12">
    <source>
        <dbReference type="PROSITE" id="PS01124"/>
    </source>
</evidence>
<keyword evidence="5" id="KW-0227">DNA damage</keyword>
<dbReference type="SUPFAM" id="SSF57884">
    <property type="entry name" value="Ada DNA repair protein, N-terminal domain (N-Ada 10)"/>
    <property type="match status" value="1"/>
</dbReference>
<dbReference type="PIRSF" id="PIRSF000408">
    <property type="entry name" value="Alkyltransferas_AdaA"/>
    <property type="match status" value="1"/>
</dbReference>
<accession>A0A7X6I2K2</accession>
<dbReference type="GO" id="GO:0008168">
    <property type="term" value="F:methyltransferase activity"/>
    <property type="evidence" value="ECO:0007669"/>
    <property type="project" value="UniProtKB-KW"/>
</dbReference>
<dbReference type="GO" id="GO:0006281">
    <property type="term" value="P:DNA repair"/>
    <property type="evidence" value="ECO:0007669"/>
    <property type="project" value="UniProtKB-KW"/>
</dbReference>
<dbReference type="InterPro" id="IPR018060">
    <property type="entry name" value="HTH_AraC"/>
</dbReference>
<evidence type="ECO:0000313" key="14">
    <source>
        <dbReference type="Proteomes" id="UP000521358"/>
    </source>
</evidence>
<dbReference type="PRINTS" id="PR00032">
    <property type="entry name" value="HTHARAC"/>
</dbReference>
<comment type="cofactor">
    <cofactor evidence="1">
        <name>Zn(2+)</name>
        <dbReference type="ChEBI" id="CHEBI:29105"/>
    </cofactor>
</comment>
<evidence type="ECO:0000256" key="6">
    <source>
        <dbReference type="ARBA" id="ARBA00022833"/>
    </source>
</evidence>
<dbReference type="SMART" id="SM00342">
    <property type="entry name" value="HTH_ARAC"/>
    <property type="match status" value="1"/>
</dbReference>
<dbReference type="Proteomes" id="UP000521358">
    <property type="component" value="Unassembled WGS sequence"/>
</dbReference>
<evidence type="ECO:0000256" key="1">
    <source>
        <dbReference type="ARBA" id="ARBA00001947"/>
    </source>
</evidence>
<dbReference type="AlphaFoldDB" id="A0A7X6I2K2"/>
<dbReference type="Gene3D" id="3.40.10.10">
    <property type="entry name" value="DNA Methylphosphotriester Repair Domain"/>
    <property type="match status" value="1"/>
</dbReference>
<dbReference type="InterPro" id="IPR020449">
    <property type="entry name" value="Tscrpt_reg_AraC-type_HTH"/>
</dbReference>
<sequence>MVTEEEWQAVATNDASYDNLFRYAVKTTKIFCKPSCPSRLPKRENITIFYDLEEPERKGYRPCKRCQPTGKLVTNLEWVEEIKTIIEENYKLNLTLEELSFLARGSESYLRHVFKEETGQTPQQYLEKVRMEKAKELLASTKKTINEIARNVGIENVSYFIKRFSRYYKETPKKYRENHF</sequence>
<comment type="caution">
    <text evidence="13">The sequence shown here is derived from an EMBL/GenBank/DDBJ whole genome shotgun (WGS) entry which is preliminary data.</text>
</comment>
<evidence type="ECO:0000256" key="10">
    <source>
        <dbReference type="ARBA" id="ARBA00023163"/>
    </source>
</evidence>
<keyword evidence="4" id="KW-0479">Metal-binding</keyword>
<dbReference type="Pfam" id="PF02805">
    <property type="entry name" value="Ada_Zn_binding"/>
    <property type="match status" value="1"/>
</dbReference>
<name>A0A7X6I2K2_9ENTE</name>
<dbReference type="Pfam" id="PF12833">
    <property type="entry name" value="HTH_18"/>
    <property type="match status" value="1"/>
</dbReference>